<dbReference type="GO" id="GO:0016757">
    <property type="term" value="F:glycosyltransferase activity"/>
    <property type="evidence" value="ECO:0007669"/>
    <property type="project" value="InterPro"/>
</dbReference>
<dbReference type="InterPro" id="IPR044290">
    <property type="entry name" value="RRA1/2/3"/>
</dbReference>
<organism evidence="3 4">
    <name type="scientific">Elliptochloris bilobata</name>
    <dbReference type="NCBI Taxonomy" id="381761"/>
    <lineage>
        <taxon>Eukaryota</taxon>
        <taxon>Viridiplantae</taxon>
        <taxon>Chlorophyta</taxon>
        <taxon>core chlorophytes</taxon>
        <taxon>Trebouxiophyceae</taxon>
        <taxon>Trebouxiophyceae incertae sedis</taxon>
        <taxon>Elliptochloris clade</taxon>
        <taxon>Elliptochloris</taxon>
    </lineage>
</organism>
<keyword evidence="4" id="KW-1185">Reference proteome</keyword>
<evidence type="ECO:0000259" key="2">
    <source>
        <dbReference type="Pfam" id="PF03407"/>
    </source>
</evidence>
<evidence type="ECO:0000313" key="3">
    <source>
        <dbReference type="EMBL" id="KAK9845723.1"/>
    </source>
</evidence>
<keyword evidence="1" id="KW-0175">Coiled coil</keyword>
<gene>
    <name evidence="3" type="ORF">WJX81_000607</name>
</gene>
<dbReference type="AlphaFoldDB" id="A0AAW1SJI8"/>
<dbReference type="Pfam" id="PF03407">
    <property type="entry name" value="Nucleotid_trans"/>
    <property type="match status" value="1"/>
</dbReference>
<dbReference type="InterPro" id="IPR005069">
    <property type="entry name" value="Nucl-diP-sugar_transferase"/>
</dbReference>
<dbReference type="Proteomes" id="UP001445335">
    <property type="component" value="Unassembled WGS sequence"/>
</dbReference>
<proteinExistence type="predicted"/>
<protein>
    <recommendedName>
        <fullName evidence="2">Nucleotide-diphospho-sugar transferase domain-containing protein</fullName>
    </recommendedName>
</protein>
<dbReference type="PANTHER" id="PTHR46581:SF3">
    <property type="entry name" value="ARABINOSYLTRANSFERASE RRA3"/>
    <property type="match status" value="1"/>
</dbReference>
<evidence type="ECO:0000313" key="4">
    <source>
        <dbReference type="Proteomes" id="UP001445335"/>
    </source>
</evidence>
<dbReference type="PANTHER" id="PTHR46581">
    <property type="entry name" value="ARABINOSYLTRANSFERASE RRA3"/>
    <property type="match status" value="1"/>
</dbReference>
<dbReference type="EMBL" id="JALJOU010000002">
    <property type="protein sequence ID" value="KAK9845723.1"/>
    <property type="molecule type" value="Genomic_DNA"/>
</dbReference>
<accession>A0AAW1SJI8</accession>
<name>A0AAW1SJI8_9CHLO</name>
<dbReference type="GO" id="GO:0080147">
    <property type="term" value="P:root hair cell development"/>
    <property type="evidence" value="ECO:0007669"/>
    <property type="project" value="InterPro"/>
</dbReference>
<reference evidence="3 4" key="1">
    <citation type="journal article" date="2024" name="Nat. Commun.">
        <title>Phylogenomics reveals the evolutionary origins of lichenization in chlorophyte algae.</title>
        <authorList>
            <person name="Puginier C."/>
            <person name="Libourel C."/>
            <person name="Otte J."/>
            <person name="Skaloud P."/>
            <person name="Haon M."/>
            <person name="Grisel S."/>
            <person name="Petersen M."/>
            <person name="Berrin J.G."/>
            <person name="Delaux P.M."/>
            <person name="Dal Grande F."/>
            <person name="Keller J."/>
        </authorList>
    </citation>
    <scope>NUCLEOTIDE SEQUENCE [LARGE SCALE GENOMIC DNA]</scope>
    <source>
        <strain evidence="3 4">SAG 245.80</strain>
    </source>
</reference>
<feature type="coiled-coil region" evidence="1">
    <location>
        <begin position="100"/>
        <end position="148"/>
    </location>
</feature>
<feature type="domain" description="Nucleotide-diphospho-sugar transferase" evidence="2">
    <location>
        <begin position="274"/>
        <end position="491"/>
    </location>
</feature>
<sequence>MRKAEAALSHSRKRILCAVLAGLGLGLLVSIASLLHFQLSGAERSKLQQLQAAFDEQLAERDAALAAEAKRRSLVESESERLKDTHYDLQQRVAASDKEKAELQAKLSAAASDAANLNKQRRAAQQSADAARLDAQQQAAEVARLTQQRDTVWRDMSTALEGGAGVGLLGRRGGMGAQSVGAALADGALSVRRPGGASKGVSPALAALAEPGAPGRHLPLEPSAETEAKDPDLAALLKKVAVHGEVMVAISNANYAQPGGMLDTWAESVLRAGVKNAMVVALDEATKAHAESKGLPAFQMTLEIPKSQEAVGGNHAVSGLKFRILRRFLVLGYAVLLSDVDIVTLRNPFPHLMRDCDVEAMSDGWDNATAYGYNDVADDAAMGWARYAHSMRVFVFNSGLFYIRPTPASLDLLDRIALRLAAENGWDQAIFNEVIFFPSRPGYMDPAVTRRVLDYMLFMNSKVLFKQVRHDPRYDDHMPVMVHVNYHPDKHPRMLAIVKRYVDGDAKALTPFPSGSE</sequence>
<evidence type="ECO:0000256" key="1">
    <source>
        <dbReference type="SAM" id="Coils"/>
    </source>
</evidence>
<comment type="caution">
    <text evidence="3">The sequence shown here is derived from an EMBL/GenBank/DDBJ whole genome shotgun (WGS) entry which is preliminary data.</text>
</comment>